<dbReference type="SUPFAM" id="SSF52540">
    <property type="entry name" value="P-loop containing nucleoside triphosphate hydrolases"/>
    <property type="match status" value="1"/>
</dbReference>
<evidence type="ECO:0000256" key="1">
    <source>
        <dbReference type="ARBA" id="ARBA00007712"/>
    </source>
</evidence>
<accession>A0A016U1E3</accession>
<dbReference type="Proteomes" id="UP000024635">
    <property type="component" value="Unassembled WGS sequence"/>
</dbReference>
<comment type="caution">
    <text evidence="4">The sequence shown here is derived from an EMBL/GenBank/DDBJ whole genome shotgun (WGS) entry which is preliminary data.</text>
</comment>
<dbReference type="PANTHER" id="PTHR14270">
    <property type="entry name" value="NONSENSE-MEDIATED MRNA DECAY FACTOR SMG9"/>
    <property type="match status" value="1"/>
</dbReference>
<reference evidence="5" key="1">
    <citation type="journal article" date="2015" name="Nat. Genet.">
        <title>The genome and transcriptome of the zoonotic hookworm Ancylostoma ceylanicum identify infection-specific gene families.</title>
        <authorList>
            <person name="Schwarz E.M."/>
            <person name="Hu Y."/>
            <person name="Antoshechkin I."/>
            <person name="Miller M.M."/>
            <person name="Sternberg P.W."/>
            <person name="Aroian R.V."/>
        </authorList>
    </citation>
    <scope>NUCLEOTIDE SEQUENCE</scope>
    <source>
        <strain evidence="5">HY135</strain>
    </source>
</reference>
<gene>
    <name evidence="4" type="primary">Acey_s0066.g3759</name>
    <name evidence="4" type="synonym">Acey-smg-9</name>
    <name evidence="4" type="ORF">Y032_0066g3759</name>
</gene>
<proteinExistence type="inferred from homology"/>
<dbReference type="GO" id="GO:0000184">
    <property type="term" value="P:nuclear-transcribed mRNA catabolic process, nonsense-mediated decay"/>
    <property type="evidence" value="ECO:0007669"/>
    <property type="project" value="UniProtKB-KW"/>
</dbReference>
<feature type="region of interest" description="Disordered" evidence="3">
    <location>
        <begin position="1"/>
        <end position="83"/>
    </location>
</feature>
<name>A0A016U1E3_9BILA</name>
<keyword evidence="5" id="KW-1185">Reference proteome</keyword>
<evidence type="ECO:0000313" key="5">
    <source>
        <dbReference type="Proteomes" id="UP000024635"/>
    </source>
</evidence>
<evidence type="ECO:0000256" key="3">
    <source>
        <dbReference type="SAM" id="MobiDB-lite"/>
    </source>
</evidence>
<organism evidence="4 5">
    <name type="scientific">Ancylostoma ceylanicum</name>
    <dbReference type="NCBI Taxonomy" id="53326"/>
    <lineage>
        <taxon>Eukaryota</taxon>
        <taxon>Metazoa</taxon>
        <taxon>Ecdysozoa</taxon>
        <taxon>Nematoda</taxon>
        <taxon>Chromadorea</taxon>
        <taxon>Rhabditida</taxon>
        <taxon>Rhabditina</taxon>
        <taxon>Rhabditomorpha</taxon>
        <taxon>Strongyloidea</taxon>
        <taxon>Ancylostomatidae</taxon>
        <taxon>Ancylostomatinae</taxon>
        <taxon>Ancylostoma</taxon>
    </lineage>
</organism>
<keyword evidence="2" id="KW-0866">Nonsense-mediated mRNA decay</keyword>
<evidence type="ECO:0008006" key="6">
    <source>
        <dbReference type="Google" id="ProtNLM"/>
    </source>
</evidence>
<dbReference type="AlphaFoldDB" id="A0A016U1E3"/>
<dbReference type="PANTHER" id="PTHR14270:SF0">
    <property type="entry name" value="NONSENSE-MEDIATED MRNA DECAY FACTOR SMG9"/>
    <property type="match status" value="1"/>
</dbReference>
<protein>
    <recommendedName>
        <fullName evidence="6">Protein SMG9</fullName>
    </recommendedName>
</protein>
<dbReference type="InterPro" id="IPR039177">
    <property type="entry name" value="SMG9"/>
</dbReference>
<feature type="compositionally biased region" description="Basic and acidic residues" evidence="3">
    <location>
        <begin position="57"/>
        <end position="82"/>
    </location>
</feature>
<comment type="similarity">
    <text evidence="1">Belongs to the SMG9 family.</text>
</comment>
<dbReference type="STRING" id="53326.A0A016U1E3"/>
<dbReference type="OrthoDB" id="79514at2759"/>
<dbReference type="EMBL" id="JARK01001402">
    <property type="protein sequence ID" value="EYC08428.1"/>
    <property type="molecule type" value="Genomic_DNA"/>
</dbReference>
<evidence type="ECO:0000256" key="2">
    <source>
        <dbReference type="ARBA" id="ARBA00023161"/>
    </source>
</evidence>
<sequence length="432" mass="48792">MTMRGKRGSESGGFRGWSRQTRDPAFFGSSTSSRRTDDADDVDRLSSRVSGVQLLLPRREEDDVTSNREQRATFSAPRERRGGGVVLAARNLSTPEKPRKDGPVIHPRDSTMVDGVKFVNDNMDVCDQLLEFLSGENSNYNIISAIGPQGAGKSTILSMIGGNNSQDMYRQYIFRPASREALESSRHQTTKIHAYITKSKQIFLDCQAANCASVLDESLRYSRSPLTDGRYAINNYIEIIKLIAFLIQISHTILLCSDWLVDIETIKLIRTAEMFRANFEHIREIVPHYNATRKVNLVTLHTRAKSADFSPVIRRQRAALLRALFSDSRRIRVSDDDDCAVFPLADIKPRKDGLSGTYPPATAVVEKILDSQEVVDFDTSMRKLRVIVAQLPKDKFASGEQEITEKQWYVLAKSIWNDPLFDSLLDQYKGYL</sequence>
<evidence type="ECO:0000313" key="4">
    <source>
        <dbReference type="EMBL" id="EYC08428.1"/>
    </source>
</evidence>
<feature type="compositionally biased region" description="Basic and acidic residues" evidence="3">
    <location>
        <begin position="34"/>
        <end position="46"/>
    </location>
</feature>
<dbReference type="InterPro" id="IPR027417">
    <property type="entry name" value="P-loop_NTPase"/>
</dbReference>